<feature type="binding site" evidence="3">
    <location>
        <position position="176"/>
    </location>
    <ligand>
        <name>Zn(2+)</name>
        <dbReference type="ChEBI" id="CHEBI:29105"/>
        <label>1</label>
        <note>catalytic</note>
    </ligand>
</feature>
<feature type="binding site" evidence="3">
    <location>
        <position position="104"/>
    </location>
    <ligand>
        <name>Zn(2+)</name>
        <dbReference type="ChEBI" id="CHEBI:29105"/>
        <label>2</label>
    </ligand>
</feature>
<dbReference type="PANTHER" id="PTHR30304:SF0">
    <property type="entry name" value="D-TAGATOSE-1,6-BISPHOSPHATE ALDOLASE SUBUNIT GATY-RELATED"/>
    <property type="match status" value="1"/>
</dbReference>
<evidence type="ECO:0000256" key="3">
    <source>
        <dbReference type="PIRSR" id="PIRSR001359-3"/>
    </source>
</evidence>
<dbReference type="InterPro" id="IPR050246">
    <property type="entry name" value="Class_II_FBP_aldolase"/>
</dbReference>
<dbReference type="InterPro" id="IPR013785">
    <property type="entry name" value="Aldolase_TIM"/>
</dbReference>
<sequence length="296" mass="31933">MPFYTMNELLALDPAKDWCVGHFNVHNYTTLGGVVKAAEEMKAPAILALGAQAYKHIGMENIMALCFSVMEQSSGRFALHIDHARDLGLIRKALRLGASSVMFDGSSLSFEENIRMTKEMVQMAHDYGASAEGEVGEVPMPGGSRADIMYTDPDQAAEFAERTGVDFLAVSLGSIHGMKTSSMDLDQDLLRRLSAIGVPLVLHGASGVTEDAIRTATRNGLRKININTALKGAAVKRIRERLAVEPECDLLALLEDGREGVRALAAHYMELFGSAGRVADCTVSGNSLPEHLLQGE</sequence>
<evidence type="ECO:0000313" key="5">
    <source>
        <dbReference type="Proteomes" id="UP000698963"/>
    </source>
</evidence>
<evidence type="ECO:0000313" key="4">
    <source>
        <dbReference type="EMBL" id="HJD97239.1"/>
    </source>
</evidence>
<dbReference type="RefSeq" id="WP_304122181.1">
    <property type="nucleotide sequence ID" value="NZ_DYZA01000124.1"/>
</dbReference>
<feature type="binding site" evidence="3">
    <location>
        <position position="134"/>
    </location>
    <ligand>
        <name>Zn(2+)</name>
        <dbReference type="ChEBI" id="CHEBI:29105"/>
        <label>2</label>
    </ligand>
</feature>
<feature type="binding site" evidence="2">
    <location>
        <begin position="225"/>
        <end position="228"/>
    </location>
    <ligand>
        <name>dihydroxyacetone phosphate</name>
        <dbReference type="ChEBI" id="CHEBI:57642"/>
    </ligand>
</feature>
<organism evidence="4 5">
    <name type="scientific">Mailhella massiliensis</name>
    <dbReference type="NCBI Taxonomy" id="1903261"/>
    <lineage>
        <taxon>Bacteria</taxon>
        <taxon>Pseudomonadati</taxon>
        <taxon>Thermodesulfobacteriota</taxon>
        <taxon>Desulfovibrionia</taxon>
        <taxon>Desulfovibrionales</taxon>
        <taxon>Desulfovibrionaceae</taxon>
        <taxon>Mailhella</taxon>
    </lineage>
</organism>
<protein>
    <submittedName>
        <fullName evidence="4">Class II fructose-bisphosphate aldolase</fullName>
    </submittedName>
</protein>
<dbReference type="GO" id="GO:0016832">
    <property type="term" value="F:aldehyde-lyase activity"/>
    <property type="evidence" value="ECO:0007669"/>
    <property type="project" value="InterPro"/>
</dbReference>
<evidence type="ECO:0000256" key="1">
    <source>
        <dbReference type="PIRSR" id="PIRSR001359-1"/>
    </source>
</evidence>
<comment type="caution">
    <text evidence="4">The sequence shown here is derived from an EMBL/GenBank/DDBJ whole genome shotgun (WGS) entry which is preliminary data.</text>
</comment>
<feature type="binding site" evidence="2">
    <location>
        <position position="177"/>
    </location>
    <ligand>
        <name>dihydroxyacetone phosphate</name>
        <dbReference type="ChEBI" id="CHEBI:57642"/>
    </ligand>
</feature>
<dbReference type="GO" id="GO:0008270">
    <property type="term" value="F:zinc ion binding"/>
    <property type="evidence" value="ECO:0007669"/>
    <property type="project" value="InterPro"/>
</dbReference>
<dbReference type="Gene3D" id="3.20.20.70">
    <property type="entry name" value="Aldolase class I"/>
    <property type="match status" value="1"/>
</dbReference>
<dbReference type="PANTHER" id="PTHR30304">
    <property type="entry name" value="D-TAGATOSE-1,6-BISPHOSPHATE ALDOLASE"/>
    <property type="match status" value="1"/>
</dbReference>
<dbReference type="SUPFAM" id="SSF51569">
    <property type="entry name" value="Aldolase"/>
    <property type="match status" value="1"/>
</dbReference>
<dbReference type="Pfam" id="PF01116">
    <property type="entry name" value="F_bP_aldolase"/>
    <property type="match status" value="1"/>
</dbReference>
<reference evidence="4" key="1">
    <citation type="journal article" date="2021" name="PeerJ">
        <title>Extensive microbial diversity within the chicken gut microbiome revealed by metagenomics and culture.</title>
        <authorList>
            <person name="Gilroy R."/>
            <person name="Ravi A."/>
            <person name="Getino M."/>
            <person name="Pursley I."/>
            <person name="Horton D.L."/>
            <person name="Alikhan N.F."/>
            <person name="Baker D."/>
            <person name="Gharbi K."/>
            <person name="Hall N."/>
            <person name="Watson M."/>
            <person name="Adriaenssens E.M."/>
            <person name="Foster-Nyarko E."/>
            <person name="Jarju S."/>
            <person name="Secka A."/>
            <person name="Antonio M."/>
            <person name="Oren A."/>
            <person name="Chaudhuri R.R."/>
            <person name="La Ragione R."/>
            <person name="Hildebrand F."/>
            <person name="Pallen M.J."/>
        </authorList>
    </citation>
    <scope>NUCLEOTIDE SEQUENCE</scope>
    <source>
        <strain evidence="4">ChiGjej2B2-19336</strain>
    </source>
</reference>
<dbReference type="AlphaFoldDB" id="A0A921AW77"/>
<gene>
    <name evidence="4" type="ORF">K8W16_06305</name>
</gene>
<keyword evidence="3" id="KW-0862">Zinc</keyword>
<feature type="binding site" evidence="3">
    <location>
        <position position="203"/>
    </location>
    <ligand>
        <name>Zn(2+)</name>
        <dbReference type="ChEBI" id="CHEBI:29105"/>
        <label>1</label>
        <note>catalytic</note>
    </ligand>
</feature>
<feature type="binding site" evidence="3">
    <location>
        <position position="83"/>
    </location>
    <ligand>
        <name>Zn(2+)</name>
        <dbReference type="ChEBI" id="CHEBI:29105"/>
        <label>1</label>
        <note>catalytic</note>
    </ligand>
</feature>
<feature type="active site" description="Proton donor" evidence="1">
    <location>
        <position position="82"/>
    </location>
</feature>
<dbReference type="EMBL" id="DYZA01000124">
    <property type="protein sequence ID" value="HJD97239.1"/>
    <property type="molecule type" value="Genomic_DNA"/>
</dbReference>
<proteinExistence type="predicted"/>
<reference evidence="4" key="2">
    <citation type="submission" date="2021-09" db="EMBL/GenBank/DDBJ databases">
        <authorList>
            <person name="Gilroy R."/>
        </authorList>
    </citation>
    <scope>NUCLEOTIDE SEQUENCE</scope>
    <source>
        <strain evidence="4">ChiGjej2B2-19336</strain>
    </source>
</reference>
<accession>A0A921AW77</accession>
<dbReference type="GO" id="GO:0005975">
    <property type="term" value="P:carbohydrate metabolic process"/>
    <property type="evidence" value="ECO:0007669"/>
    <property type="project" value="InterPro"/>
</dbReference>
<dbReference type="InterPro" id="IPR000771">
    <property type="entry name" value="FBA_II"/>
</dbReference>
<feature type="binding site" evidence="2">
    <location>
        <begin position="204"/>
        <end position="206"/>
    </location>
    <ligand>
        <name>dihydroxyacetone phosphate</name>
        <dbReference type="ChEBI" id="CHEBI:57642"/>
    </ligand>
</feature>
<dbReference type="Proteomes" id="UP000698963">
    <property type="component" value="Unassembled WGS sequence"/>
</dbReference>
<dbReference type="CDD" id="cd00947">
    <property type="entry name" value="TBP_aldolase_IIB"/>
    <property type="match status" value="1"/>
</dbReference>
<dbReference type="PIRSF" id="PIRSF001359">
    <property type="entry name" value="F_bP_aldolase_II"/>
    <property type="match status" value="1"/>
</dbReference>
<evidence type="ECO:0000256" key="2">
    <source>
        <dbReference type="PIRSR" id="PIRSR001359-2"/>
    </source>
</evidence>
<keyword evidence="3" id="KW-0479">Metal-binding</keyword>
<name>A0A921AW77_9BACT</name>
<comment type="cofactor">
    <cofactor evidence="3">
        <name>Zn(2+)</name>
        <dbReference type="ChEBI" id="CHEBI:29105"/>
    </cofactor>
    <text evidence="3">Binds 2 Zn(2+) ions per subunit. One is catalytic and the other provides a structural contribution.</text>
</comment>